<proteinExistence type="predicted"/>
<evidence type="ECO:0000313" key="1">
    <source>
        <dbReference type="EMBL" id="TGL86086.1"/>
    </source>
</evidence>
<comment type="caution">
    <text evidence="1">The sequence shown here is derived from an EMBL/GenBank/DDBJ whole genome shotgun (WGS) entry which is preliminary data.</text>
</comment>
<gene>
    <name evidence="1" type="ORF">EHQ83_05590</name>
</gene>
<protein>
    <recommendedName>
        <fullName evidence="3">Septum formation inhibitor Maf</fullName>
    </recommendedName>
</protein>
<accession>A0A6N4QFH1</accession>
<evidence type="ECO:0000313" key="2">
    <source>
        <dbReference type="Proteomes" id="UP000297613"/>
    </source>
</evidence>
<organism evidence="1 2">
    <name type="scientific">Leptospira yasudae</name>
    <dbReference type="NCBI Taxonomy" id="2202201"/>
    <lineage>
        <taxon>Bacteria</taxon>
        <taxon>Pseudomonadati</taxon>
        <taxon>Spirochaetota</taxon>
        <taxon>Spirochaetia</taxon>
        <taxon>Leptospirales</taxon>
        <taxon>Leptospiraceae</taxon>
        <taxon>Leptospira</taxon>
    </lineage>
</organism>
<dbReference type="AlphaFoldDB" id="A0A6N4QFH1"/>
<name>A0A6N4QFH1_9LEPT</name>
<dbReference type="Proteomes" id="UP000297613">
    <property type="component" value="Unassembled WGS sequence"/>
</dbReference>
<evidence type="ECO:0008006" key="3">
    <source>
        <dbReference type="Google" id="ProtNLM"/>
    </source>
</evidence>
<dbReference type="EMBL" id="RQGM01000022">
    <property type="protein sequence ID" value="TGL86086.1"/>
    <property type="molecule type" value="Genomic_DNA"/>
</dbReference>
<dbReference type="RefSeq" id="WP_135569790.1">
    <property type="nucleotide sequence ID" value="NZ_RQGK01000040.1"/>
</dbReference>
<reference evidence="1 2" key="1">
    <citation type="journal article" date="2019" name="PLoS Negl. Trop. Dis.">
        <title>Revisiting the worldwide diversity of Leptospira species in the environment.</title>
        <authorList>
            <person name="Vincent A.T."/>
            <person name="Schiettekatte O."/>
            <person name="Bourhy P."/>
            <person name="Veyrier F.J."/>
            <person name="Picardeau M."/>
        </authorList>
    </citation>
    <scope>NUCLEOTIDE SEQUENCE [LARGE SCALE GENOMIC DNA]</scope>
    <source>
        <strain evidence="1 2">201702445</strain>
    </source>
</reference>
<sequence>MNRFALILILFGFLPYCKESVPPSAIVTPNDARERFRSYWESGTAEISSYNLSQVRYGENHTGKAILVFVTEDFSKTKQVKLDQPELAENDRAKVLKLNFVKNFVTGIYAYSMTLSVFTPLETEKYPHTLKESMSSQEWCGNVFTQLNLDKDQYRIESYSYFETEGDKKFFLKTEILEDELWNRIRLDPESVPTGEVTLIPGFFHVRLNHKELKPLKAVVTKQKQENDFIYTIWYPEEERTLKIRTDSSFPFKILAWEETFLDFNGHLMTTYAVLDASIQSDYWNRNKNESRDLRKKLKLTEDSLF</sequence>